<evidence type="ECO:0000313" key="4">
    <source>
        <dbReference type="EMBL" id="RIA84462.1"/>
    </source>
</evidence>
<feature type="compositionally biased region" description="Basic and acidic residues" evidence="2">
    <location>
        <begin position="111"/>
        <end position="122"/>
    </location>
</feature>
<evidence type="ECO:0000256" key="2">
    <source>
        <dbReference type="SAM" id="MobiDB-lite"/>
    </source>
</evidence>
<dbReference type="Proteomes" id="UP000265703">
    <property type="component" value="Unassembled WGS sequence"/>
</dbReference>
<feature type="compositionally biased region" description="Low complexity" evidence="2">
    <location>
        <begin position="98"/>
        <end position="108"/>
    </location>
</feature>
<dbReference type="GO" id="GO:0008270">
    <property type="term" value="F:zinc ion binding"/>
    <property type="evidence" value="ECO:0007669"/>
    <property type="project" value="UniProtKB-KW"/>
</dbReference>
<comment type="caution">
    <text evidence="4">The sequence shown here is derived from an EMBL/GenBank/DDBJ whole genome shotgun (WGS) entry which is preliminary data.</text>
</comment>
<name>A0A397SG00_9GLOM</name>
<dbReference type="PROSITE" id="PS50157">
    <property type="entry name" value="ZINC_FINGER_C2H2_2"/>
    <property type="match status" value="1"/>
</dbReference>
<dbReference type="OrthoDB" id="8117402at2759"/>
<proteinExistence type="predicted"/>
<accession>A0A397SG00</accession>
<dbReference type="SMART" id="SM00355">
    <property type="entry name" value="ZnF_C2H2"/>
    <property type="match status" value="3"/>
</dbReference>
<dbReference type="PROSITE" id="PS00028">
    <property type="entry name" value="ZINC_FINGER_C2H2_1"/>
    <property type="match status" value="2"/>
</dbReference>
<dbReference type="AlphaFoldDB" id="A0A397SG00"/>
<feature type="domain" description="C2H2-type" evidence="3">
    <location>
        <begin position="286"/>
        <end position="315"/>
    </location>
</feature>
<gene>
    <name evidence="4" type="ORF">C1645_784018</name>
</gene>
<keyword evidence="1" id="KW-0863">Zinc-finger</keyword>
<organism evidence="4 5">
    <name type="scientific">Glomus cerebriforme</name>
    <dbReference type="NCBI Taxonomy" id="658196"/>
    <lineage>
        <taxon>Eukaryota</taxon>
        <taxon>Fungi</taxon>
        <taxon>Fungi incertae sedis</taxon>
        <taxon>Mucoromycota</taxon>
        <taxon>Glomeromycotina</taxon>
        <taxon>Glomeromycetes</taxon>
        <taxon>Glomerales</taxon>
        <taxon>Glomeraceae</taxon>
        <taxon>Glomus</taxon>
    </lineage>
</organism>
<feature type="region of interest" description="Disordered" evidence="2">
    <location>
        <begin position="80"/>
        <end position="127"/>
    </location>
</feature>
<keyword evidence="1" id="KW-0479">Metal-binding</keyword>
<dbReference type="Gene3D" id="3.30.160.60">
    <property type="entry name" value="Classic Zinc Finger"/>
    <property type="match status" value="1"/>
</dbReference>
<keyword evidence="1" id="KW-0862">Zinc</keyword>
<dbReference type="InterPro" id="IPR013087">
    <property type="entry name" value="Znf_C2H2_type"/>
</dbReference>
<protein>
    <recommendedName>
        <fullName evidence="3">C2H2-type domain-containing protein</fullName>
    </recommendedName>
</protein>
<evidence type="ECO:0000313" key="5">
    <source>
        <dbReference type="Proteomes" id="UP000265703"/>
    </source>
</evidence>
<feature type="region of interest" description="Disordered" evidence="2">
    <location>
        <begin position="237"/>
        <end position="257"/>
    </location>
</feature>
<sequence>MQQQFYHKNFLHTRNTNMCLPVSYRLISSDWIGHHRNQVFIPSLLTVGSKVPSPARDVLLVPNLVLPYVIPNSHNHYCNTRGHFTSPRTYALQPQPQPKQQENQVKQPSLEIKDPSNNERTESFITGGNPQLADLWHEINSFDYERFVESIESNCNNNNNNNVDTNVKDHMQPSPQDHESIIKYENVSDELIIDCKPELNCTTKCLSSSSSKTEKSVITSSSDKSLKEDYVSTNDSSTRLTIVPSPSTSPRLSPPSSPHLCSTKFDEYLYNVPQKYEASFEAKYRYKCTVPNCSQRFKEYRLLISHLRIHHGHDGKNVFDQKKSGKAMVQCMKCRHFFVSKWYLKKHRYLCKEVVRQGEWHDCEYCAKSYLTDCERKKHYAKDHSDKIKELWEQQWY</sequence>
<evidence type="ECO:0000259" key="3">
    <source>
        <dbReference type="PROSITE" id="PS50157"/>
    </source>
</evidence>
<keyword evidence="5" id="KW-1185">Reference proteome</keyword>
<reference evidence="4 5" key="1">
    <citation type="submission" date="2018-06" db="EMBL/GenBank/DDBJ databases">
        <title>Comparative genomics reveals the genomic features of Rhizophagus irregularis, R. cerebriforme, R. diaphanum and Gigaspora rosea, and their symbiotic lifestyle signature.</title>
        <authorList>
            <person name="Morin E."/>
            <person name="San Clemente H."/>
            <person name="Chen E.C.H."/>
            <person name="De La Providencia I."/>
            <person name="Hainaut M."/>
            <person name="Kuo A."/>
            <person name="Kohler A."/>
            <person name="Murat C."/>
            <person name="Tang N."/>
            <person name="Roy S."/>
            <person name="Loubradou J."/>
            <person name="Henrissat B."/>
            <person name="Grigoriev I.V."/>
            <person name="Corradi N."/>
            <person name="Roux C."/>
            <person name="Martin F.M."/>
        </authorList>
    </citation>
    <scope>NUCLEOTIDE SEQUENCE [LARGE SCALE GENOMIC DNA]</scope>
    <source>
        <strain evidence="4 5">DAOM 227022</strain>
    </source>
</reference>
<dbReference type="EMBL" id="QKYT01000490">
    <property type="protein sequence ID" value="RIA84462.1"/>
    <property type="molecule type" value="Genomic_DNA"/>
</dbReference>
<evidence type="ECO:0000256" key="1">
    <source>
        <dbReference type="PROSITE-ProRule" id="PRU00042"/>
    </source>
</evidence>